<dbReference type="VEuPathDB" id="FungiDB:LEMA_uP093220.1"/>
<dbReference type="EMBL" id="FP929132">
    <property type="protein sequence ID" value="CBX97913.1"/>
    <property type="molecule type" value="Genomic_DNA"/>
</dbReference>
<reference evidence="2" key="1">
    <citation type="journal article" date="2011" name="Nat. Commun.">
        <title>Effector diversification within compartments of the Leptosphaeria maculans genome affected by Repeat-Induced Point mutations.</title>
        <authorList>
            <person name="Rouxel T."/>
            <person name="Grandaubert J."/>
            <person name="Hane J.K."/>
            <person name="Hoede C."/>
            <person name="van de Wouw A.P."/>
            <person name="Couloux A."/>
            <person name="Dominguez V."/>
            <person name="Anthouard V."/>
            <person name="Bally P."/>
            <person name="Bourras S."/>
            <person name="Cozijnsen A.J."/>
            <person name="Ciuffetti L.M."/>
            <person name="Degrave A."/>
            <person name="Dilmaghani A."/>
            <person name="Duret L."/>
            <person name="Fudal I."/>
            <person name="Goodwin S.B."/>
            <person name="Gout L."/>
            <person name="Glaser N."/>
            <person name="Linglin J."/>
            <person name="Kema G.H.J."/>
            <person name="Lapalu N."/>
            <person name="Lawrence C.B."/>
            <person name="May K."/>
            <person name="Meyer M."/>
            <person name="Ollivier B."/>
            <person name="Poulain J."/>
            <person name="Schoch C.L."/>
            <person name="Simon A."/>
            <person name="Spatafora J.W."/>
            <person name="Stachowiak A."/>
            <person name="Turgeon B.G."/>
            <person name="Tyler B.M."/>
            <person name="Vincent D."/>
            <person name="Weissenbach J."/>
            <person name="Amselem J."/>
            <person name="Quesneville H."/>
            <person name="Oliver R.P."/>
            <person name="Wincker P."/>
            <person name="Balesdent M.-H."/>
            <person name="Howlett B.J."/>
        </authorList>
    </citation>
    <scope>NUCLEOTIDE SEQUENCE [LARGE SCALE GENOMIC DNA]</scope>
    <source>
        <strain evidence="2">JN3 / isolate v23.1.3 / race Av1-4-5-6-7-8</strain>
    </source>
</reference>
<evidence type="ECO:0000313" key="2">
    <source>
        <dbReference type="Proteomes" id="UP000002668"/>
    </source>
</evidence>
<keyword evidence="2" id="KW-1185">Reference proteome</keyword>
<proteinExistence type="predicted"/>
<dbReference type="HOGENOM" id="CLU_3377254_0_0_1"/>
<evidence type="ECO:0000313" key="1">
    <source>
        <dbReference type="EMBL" id="CBX97913.1"/>
    </source>
</evidence>
<accession>E5A2W7</accession>
<dbReference type="AlphaFoldDB" id="E5A2W7"/>
<dbReference type="Proteomes" id="UP000002668">
    <property type="component" value="Genome"/>
</dbReference>
<protein>
    <submittedName>
        <fullName evidence="1">Predicted protein</fullName>
    </submittedName>
</protein>
<dbReference type="InParanoid" id="E5A2W7"/>
<organism evidence="2">
    <name type="scientific">Leptosphaeria maculans (strain JN3 / isolate v23.1.3 / race Av1-4-5-6-7-8)</name>
    <name type="common">Blackleg fungus</name>
    <name type="synonym">Phoma lingam</name>
    <dbReference type="NCBI Taxonomy" id="985895"/>
    <lineage>
        <taxon>Eukaryota</taxon>
        <taxon>Fungi</taxon>
        <taxon>Dikarya</taxon>
        <taxon>Ascomycota</taxon>
        <taxon>Pezizomycotina</taxon>
        <taxon>Dothideomycetes</taxon>
        <taxon>Pleosporomycetidae</taxon>
        <taxon>Pleosporales</taxon>
        <taxon>Pleosporineae</taxon>
        <taxon>Leptosphaeriaceae</taxon>
        <taxon>Plenodomus</taxon>
        <taxon>Plenodomus lingam/Leptosphaeria maculans species complex</taxon>
    </lineage>
</organism>
<gene>
    <name evidence="1" type="ORF">LEMA_uP093220.1</name>
</gene>
<name>E5A2W7_LEPMJ</name>
<sequence>MIYQTARAVTSSILELGANAQRMQPMLRRSESCS</sequence>